<dbReference type="RefSeq" id="XP_056698303.1">
    <property type="nucleotide sequence ID" value="XM_056842325.1"/>
</dbReference>
<reference evidence="2" key="2">
    <citation type="submission" date="2025-08" db="UniProtKB">
        <authorList>
            <consortium name="RefSeq"/>
        </authorList>
    </citation>
    <scope>IDENTIFICATION</scope>
    <source>
        <tissue evidence="2">Leaf</tissue>
    </source>
</reference>
<dbReference type="GeneID" id="130471956"/>
<proteinExistence type="predicted"/>
<accession>A0ABM3RRQ3</accession>
<evidence type="ECO:0008006" key="3">
    <source>
        <dbReference type="Google" id="ProtNLM"/>
    </source>
</evidence>
<dbReference type="PANTHER" id="PTHR47481">
    <property type="match status" value="1"/>
</dbReference>
<gene>
    <name evidence="2" type="primary">LOC130471956</name>
</gene>
<keyword evidence="1" id="KW-1185">Reference proteome</keyword>
<dbReference type="Proteomes" id="UP000813463">
    <property type="component" value="Chromosome 4"/>
</dbReference>
<evidence type="ECO:0000313" key="1">
    <source>
        <dbReference type="Proteomes" id="UP000813463"/>
    </source>
</evidence>
<evidence type="ECO:0000313" key="2">
    <source>
        <dbReference type="RefSeq" id="XP_056698303.1"/>
    </source>
</evidence>
<organism evidence="1 2">
    <name type="scientific">Spinacia oleracea</name>
    <name type="common">Spinach</name>
    <dbReference type="NCBI Taxonomy" id="3562"/>
    <lineage>
        <taxon>Eukaryota</taxon>
        <taxon>Viridiplantae</taxon>
        <taxon>Streptophyta</taxon>
        <taxon>Embryophyta</taxon>
        <taxon>Tracheophyta</taxon>
        <taxon>Spermatophyta</taxon>
        <taxon>Magnoliopsida</taxon>
        <taxon>eudicotyledons</taxon>
        <taxon>Gunneridae</taxon>
        <taxon>Pentapetalae</taxon>
        <taxon>Caryophyllales</taxon>
        <taxon>Chenopodiaceae</taxon>
        <taxon>Chenopodioideae</taxon>
        <taxon>Anserineae</taxon>
        <taxon>Spinacia</taxon>
    </lineage>
</organism>
<protein>
    <recommendedName>
        <fullName evidence="3">Retrotransposon Copia-like N-terminal domain-containing protein</fullName>
    </recommendedName>
</protein>
<sequence>MADSKLHPATTVTNIKTTIPIILDFESAQYINWATIFKLHTRANLVIDHIIPSTADAAAKDAAARKEADPTLWNRLDDIVLQWIYGTISNDILNTIIEQEDKAADAWKRLEDLFQDNKAARAIHLERVFLMSMLTLNA</sequence>
<name>A0ABM3RRQ3_SPIOL</name>
<reference evidence="1" key="1">
    <citation type="journal article" date="2021" name="Nat. Commun.">
        <title>Genomic analyses provide insights into spinach domestication and the genetic basis of agronomic traits.</title>
        <authorList>
            <person name="Cai X."/>
            <person name="Sun X."/>
            <person name="Xu C."/>
            <person name="Sun H."/>
            <person name="Wang X."/>
            <person name="Ge C."/>
            <person name="Zhang Z."/>
            <person name="Wang Q."/>
            <person name="Fei Z."/>
            <person name="Jiao C."/>
            <person name="Wang Q."/>
        </authorList>
    </citation>
    <scope>NUCLEOTIDE SEQUENCE [LARGE SCALE GENOMIC DNA]</scope>
    <source>
        <strain evidence="1">cv. Varoflay</strain>
    </source>
</reference>
<dbReference type="PANTHER" id="PTHR47481:SF42">
    <property type="entry name" value="RHO GTPASE-ACTIVATING PROTEIN GACK-LIKE"/>
    <property type="match status" value="1"/>
</dbReference>